<organism evidence="1">
    <name type="scientific">mine drainage metagenome</name>
    <dbReference type="NCBI Taxonomy" id="410659"/>
    <lineage>
        <taxon>unclassified sequences</taxon>
        <taxon>metagenomes</taxon>
        <taxon>ecological metagenomes</taxon>
    </lineage>
</organism>
<accession>A0A1J5PZF8</accession>
<dbReference type="EMBL" id="MLJW01003050">
    <property type="protein sequence ID" value="OIQ72980.1"/>
    <property type="molecule type" value="Genomic_DNA"/>
</dbReference>
<reference evidence="1" key="1">
    <citation type="submission" date="2016-10" db="EMBL/GenBank/DDBJ databases">
        <title>Sequence of Gallionella enrichment culture.</title>
        <authorList>
            <person name="Poehlein A."/>
            <person name="Muehling M."/>
            <person name="Daniel R."/>
        </authorList>
    </citation>
    <scope>NUCLEOTIDE SEQUENCE</scope>
</reference>
<comment type="caution">
    <text evidence="1">The sequence shown here is derived from an EMBL/GenBank/DDBJ whole genome shotgun (WGS) entry which is preliminary data.</text>
</comment>
<sequence length="79" mass="8979">MAFLRLTRKVIAVCRVVVCECTTHGFRRQLVIDAGEQATTDDFEGFLGAYRFPQRLNSAKVVRQGCECFYPALAARFFI</sequence>
<protein>
    <submittedName>
        <fullName evidence="1">Uncharacterized protein</fullName>
    </submittedName>
</protein>
<dbReference type="AlphaFoldDB" id="A0A1J5PZF8"/>
<gene>
    <name evidence="1" type="ORF">GALL_453880</name>
</gene>
<proteinExistence type="predicted"/>
<name>A0A1J5PZF8_9ZZZZ</name>
<evidence type="ECO:0000313" key="1">
    <source>
        <dbReference type="EMBL" id="OIQ72980.1"/>
    </source>
</evidence>